<protein>
    <recommendedName>
        <fullName evidence="3">Integrase catalytic domain-containing protein</fullName>
    </recommendedName>
</protein>
<gene>
    <name evidence="1" type="ORF">AVEN_93354_1</name>
</gene>
<dbReference type="EMBL" id="BGPR01022391">
    <property type="protein sequence ID" value="GBN88643.1"/>
    <property type="molecule type" value="Genomic_DNA"/>
</dbReference>
<dbReference type="Proteomes" id="UP000499080">
    <property type="component" value="Unassembled WGS sequence"/>
</dbReference>
<sequence>MKIFTATGFPEVIFTDQGTNFTALLTKEFLKVIGAAPREVHHSTTGLSPFQLIYGLLPRGPLSLMRDFWMGKRNIPLGVSKSIDKYLKNLRQNLKKAHDIATGNAEKNQAEYTRRYSQEDVPSRRKCPDFGFGFFT</sequence>
<comment type="caution">
    <text evidence="1">The sequence shown here is derived from an EMBL/GenBank/DDBJ whole genome shotgun (WGS) entry which is preliminary data.</text>
</comment>
<dbReference type="AlphaFoldDB" id="A0A4Y2SLN8"/>
<name>A0A4Y2SLN8_ARAVE</name>
<evidence type="ECO:0008006" key="3">
    <source>
        <dbReference type="Google" id="ProtNLM"/>
    </source>
</evidence>
<evidence type="ECO:0000313" key="1">
    <source>
        <dbReference type="EMBL" id="GBN88643.1"/>
    </source>
</evidence>
<accession>A0A4Y2SLN8</accession>
<reference evidence="1 2" key="1">
    <citation type="journal article" date="2019" name="Sci. Rep.">
        <title>Orb-weaving spider Araneus ventricosus genome elucidates the spidroin gene catalogue.</title>
        <authorList>
            <person name="Kono N."/>
            <person name="Nakamura H."/>
            <person name="Ohtoshi R."/>
            <person name="Moran D.A.P."/>
            <person name="Shinohara A."/>
            <person name="Yoshida Y."/>
            <person name="Fujiwara M."/>
            <person name="Mori M."/>
            <person name="Tomita M."/>
            <person name="Arakawa K."/>
        </authorList>
    </citation>
    <scope>NUCLEOTIDE SEQUENCE [LARGE SCALE GENOMIC DNA]</scope>
</reference>
<evidence type="ECO:0000313" key="2">
    <source>
        <dbReference type="Proteomes" id="UP000499080"/>
    </source>
</evidence>
<keyword evidence="2" id="KW-1185">Reference proteome</keyword>
<proteinExistence type="predicted"/>
<organism evidence="1 2">
    <name type="scientific">Araneus ventricosus</name>
    <name type="common">Orbweaver spider</name>
    <name type="synonym">Epeira ventricosa</name>
    <dbReference type="NCBI Taxonomy" id="182803"/>
    <lineage>
        <taxon>Eukaryota</taxon>
        <taxon>Metazoa</taxon>
        <taxon>Ecdysozoa</taxon>
        <taxon>Arthropoda</taxon>
        <taxon>Chelicerata</taxon>
        <taxon>Arachnida</taxon>
        <taxon>Araneae</taxon>
        <taxon>Araneomorphae</taxon>
        <taxon>Entelegynae</taxon>
        <taxon>Araneoidea</taxon>
        <taxon>Araneidae</taxon>
        <taxon>Araneus</taxon>
    </lineage>
</organism>